<evidence type="ECO:0000256" key="1">
    <source>
        <dbReference type="SAM" id="MobiDB-lite"/>
    </source>
</evidence>
<proteinExistence type="predicted"/>
<keyword evidence="2" id="KW-1133">Transmembrane helix</keyword>
<evidence type="ECO:0000256" key="2">
    <source>
        <dbReference type="SAM" id="Phobius"/>
    </source>
</evidence>
<name>A0ABR1IYP7_9AGAR</name>
<keyword evidence="4" id="KW-1185">Reference proteome</keyword>
<protein>
    <submittedName>
        <fullName evidence="3">Uncharacterized protein</fullName>
    </submittedName>
</protein>
<accession>A0ABR1IYP7</accession>
<feature type="region of interest" description="Disordered" evidence="1">
    <location>
        <begin position="295"/>
        <end position="317"/>
    </location>
</feature>
<comment type="caution">
    <text evidence="3">The sequence shown here is derived from an EMBL/GenBank/DDBJ whole genome shotgun (WGS) entry which is preliminary data.</text>
</comment>
<gene>
    <name evidence="3" type="ORF">VKT23_015156</name>
</gene>
<reference evidence="3 4" key="1">
    <citation type="submission" date="2024-01" db="EMBL/GenBank/DDBJ databases">
        <title>A draft genome for the cacao thread blight pathogen Marasmiellus scandens.</title>
        <authorList>
            <person name="Baruah I.K."/>
            <person name="Leung J."/>
            <person name="Bukari Y."/>
            <person name="Amoako-Attah I."/>
            <person name="Meinhardt L.W."/>
            <person name="Bailey B.A."/>
            <person name="Cohen S.P."/>
        </authorList>
    </citation>
    <scope>NUCLEOTIDE SEQUENCE [LARGE SCALE GENOMIC DNA]</scope>
    <source>
        <strain evidence="3 4">GH-19</strain>
    </source>
</reference>
<evidence type="ECO:0000313" key="3">
    <source>
        <dbReference type="EMBL" id="KAK7444838.1"/>
    </source>
</evidence>
<dbReference type="Proteomes" id="UP001498398">
    <property type="component" value="Unassembled WGS sequence"/>
</dbReference>
<keyword evidence="2" id="KW-0472">Membrane</keyword>
<dbReference type="EMBL" id="JBANRG010000049">
    <property type="protein sequence ID" value="KAK7444838.1"/>
    <property type="molecule type" value="Genomic_DNA"/>
</dbReference>
<feature type="transmembrane region" description="Helical" evidence="2">
    <location>
        <begin position="322"/>
        <end position="343"/>
    </location>
</feature>
<evidence type="ECO:0000313" key="4">
    <source>
        <dbReference type="Proteomes" id="UP001498398"/>
    </source>
</evidence>
<sequence length="451" mass="48416">MSSGNVFLMLDAAELLQSFSGGWHATDQNYYFGGHMAVFGGMTNDNQTGSFDVIFQGTDIAFFGETDGTSTFQVAIDNNGPFDAAALNFGAQSNYTQWYQIPPLQDGIHIVRVSELQGGLDYLVITAGPSTSFNETTNVMVDDDDTSEILYKGSWDRNTDIIMINGGRPNGPPLGNTTHRTSTVGNSFIFQFAGTSVSLYGVFLGTATGSVDVEFNLDGQVSTTRIFVSPGAPPAFDESPNYLHFGAKELTAGNHTLSANITDASGSQKFILDYILYTPSFSSLASKPNFDLPELPSSSARSGPIETGPANSQTNSSAPTGAIVGGVVGGFIVILLAIILFWYQRRRYLLESRSSPMTPYLQTHSPALPDSKSILPGNTFSQAFSTKKKAITPKFQAREVGSESIQSQINAIKQQIHELKNGTMQDCPPVYSVAGTTMARKTIKSVPTSVD</sequence>
<organism evidence="3 4">
    <name type="scientific">Marasmiellus scandens</name>
    <dbReference type="NCBI Taxonomy" id="2682957"/>
    <lineage>
        <taxon>Eukaryota</taxon>
        <taxon>Fungi</taxon>
        <taxon>Dikarya</taxon>
        <taxon>Basidiomycota</taxon>
        <taxon>Agaricomycotina</taxon>
        <taxon>Agaricomycetes</taxon>
        <taxon>Agaricomycetidae</taxon>
        <taxon>Agaricales</taxon>
        <taxon>Marasmiineae</taxon>
        <taxon>Omphalotaceae</taxon>
        <taxon>Marasmiellus</taxon>
    </lineage>
</organism>
<keyword evidence="2" id="KW-0812">Transmembrane</keyword>
<dbReference type="Gene3D" id="2.60.120.260">
    <property type="entry name" value="Galactose-binding domain-like"/>
    <property type="match status" value="2"/>
</dbReference>